<dbReference type="NCBIfam" id="NF003199">
    <property type="entry name" value="PRK04169.1-3"/>
    <property type="match status" value="1"/>
</dbReference>
<feature type="binding site" evidence="10">
    <location>
        <position position="11"/>
    </location>
    <ligand>
        <name>sn-glycerol 1-phosphate</name>
        <dbReference type="ChEBI" id="CHEBI:57685"/>
    </ligand>
</feature>
<comment type="subunit">
    <text evidence="10">Homodimer.</text>
</comment>
<evidence type="ECO:0000256" key="2">
    <source>
        <dbReference type="ARBA" id="ARBA00022679"/>
    </source>
</evidence>
<dbReference type="NCBIfam" id="TIGR01768">
    <property type="entry name" value="GGGP-family"/>
    <property type="match status" value="1"/>
</dbReference>
<dbReference type="SUPFAM" id="SSF51395">
    <property type="entry name" value="FMN-linked oxidoreductases"/>
    <property type="match status" value="1"/>
</dbReference>
<feature type="binding site" evidence="10">
    <location>
        <position position="188"/>
    </location>
    <ligand>
        <name>sn-glycerol 1-phosphate</name>
        <dbReference type="ChEBI" id="CHEBI:57685"/>
    </ligand>
</feature>
<evidence type="ECO:0000256" key="3">
    <source>
        <dbReference type="ARBA" id="ARBA00022723"/>
    </source>
</evidence>
<keyword evidence="6 10" id="KW-0594">Phospholipid biosynthesis</keyword>
<dbReference type="InterPro" id="IPR038597">
    <property type="entry name" value="GGGP/HepGP_synthase_sf"/>
</dbReference>
<dbReference type="CDD" id="cd02812">
    <property type="entry name" value="PcrB_like"/>
    <property type="match status" value="1"/>
</dbReference>
<dbReference type="FunFam" id="3.20.20.390:FF:000001">
    <property type="entry name" value="Heptaprenylglyceryl phosphate synthase"/>
    <property type="match status" value="1"/>
</dbReference>
<dbReference type="Pfam" id="PF01884">
    <property type="entry name" value="PcrB"/>
    <property type="match status" value="1"/>
</dbReference>
<dbReference type="InterPro" id="IPR039074">
    <property type="entry name" value="GGGP/HepGP_synthase_I"/>
</dbReference>
<dbReference type="EC" id="2.5.1.n9" evidence="9 10"/>
<evidence type="ECO:0000256" key="5">
    <source>
        <dbReference type="ARBA" id="ARBA00023098"/>
    </source>
</evidence>
<dbReference type="RefSeq" id="WP_192599712.1">
    <property type="nucleotide sequence ID" value="NZ_JADBEL010000020.1"/>
</dbReference>
<keyword evidence="4 10" id="KW-0460">Magnesium</keyword>
<evidence type="ECO:0000256" key="7">
    <source>
        <dbReference type="ARBA" id="ARBA00023264"/>
    </source>
</evidence>
<dbReference type="GO" id="GO:0120536">
    <property type="term" value="F:heptaprenylglyceryl phosphate synthase activity"/>
    <property type="evidence" value="ECO:0007669"/>
    <property type="project" value="UniProtKB-ARBA"/>
</dbReference>
<comment type="cofactor">
    <cofactor evidence="10">
        <name>Mg(2+)</name>
        <dbReference type="ChEBI" id="CHEBI:18420"/>
    </cofactor>
</comment>
<evidence type="ECO:0000256" key="8">
    <source>
        <dbReference type="ARBA" id="ARBA00048318"/>
    </source>
</evidence>
<dbReference type="HAMAP" id="MF_00112">
    <property type="entry name" value="GGGP_HepGP_synthase"/>
    <property type="match status" value="1"/>
</dbReference>
<accession>A0A927MR93</accession>
<dbReference type="PANTHER" id="PTHR40029">
    <property type="match status" value="1"/>
</dbReference>
<comment type="similarity">
    <text evidence="10">Belongs to the GGGP/HepGP synthase family. Group I subfamily.</text>
</comment>
<feature type="binding site" evidence="10">
    <location>
        <begin position="208"/>
        <end position="209"/>
    </location>
    <ligand>
        <name>sn-glycerol 1-phosphate</name>
        <dbReference type="ChEBI" id="CHEBI:57685"/>
    </ligand>
</feature>
<evidence type="ECO:0000256" key="4">
    <source>
        <dbReference type="ARBA" id="ARBA00022842"/>
    </source>
</evidence>
<evidence type="ECO:0000256" key="9">
    <source>
        <dbReference type="ARBA" id="ARBA00066888"/>
    </source>
</evidence>
<dbReference type="InterPro" id="IPR008205">
    <property type="entry name" value="GGGP_HepGP_synthase"/>
</dbReference>
<evidence type="ECO:0000313" key="12">
    <source>
        <dbReference type="Proteomes" id="UP000658225"/>
    </source>
</evidence>
<evidence type="ECO:0000256" key="10">
    <source>
        <dbReference type="HAMAP-Rule" id="MF_00112"/>
    </source>
</evidence>
<dbReference type="Proteomes" id="UP000658225">
    <property type="component" value="Unassembled WGS sequence"/>
</dbReference>
<dbReference type="GO" id="GO:0046474">
    <property type="term" value="P:glycerophospholipid biosynthetic process"/>
    <property type="evidence" value="ECO:0007669"/>
    <property type="project" value="UniProtKB-UniRule"/>
</dbReference>
<keyword evidence="12" id="KW-1185">Reference proteome</keyword>
<sequence length="236" mass="26015">MDYTTWRHAFKLDPAKKLTDEQLELLAESGTDGLIVGGSDGVTLDNVLDLLVRIRRYSVPIALEVSTVDSVTPGFDFYFIPTVLNSTKVEWVNGIHHAALREYGHMMNWDEIVTEGYCILNPACKAAKMTGVTAVLDEEDVIAYARMAEHLFRLPVFYIEYSGTYGNPEIVEAVASVLKNTRLFYGGGIKNAQDAKTMARIADTIIVGNSIYDDLNAALETVDAVKSVSRKGQISV</sequence>
<gene>
    <name evidence="10" type="primary">pcrB</name>
    <name evidence="11" type="ORF">H4683_003150</name>
</gene>
<protein>
    <recommendedName>
        <fullName evidence="9 10">Heptaprenylglyceryl phosphate synthase</fullName>
        <shortName evidence="10">HepGP synthase</shortName>
        <ecNumber evidence="9 10">2.5.1.n9</ecNumber>
    </recommendedName>
    <alternativeName>
        <fullName evidence="10">Glycerol-1-phosphate heptaprenyltransferase</fullName>
    </alternativeName>
</protein>
<feature type="binding site" evidence="10">
    <location>
        <position position="39"/>
    </location>
    <ligand>
        <name>Mg(2+)</name>
        <dbReference type="ChEBI" id="CHEBI:18420"/>
    </ligand>
</feature>
<keyword evidence="1 10" id="KW-0444">Lipid biosynthesis</keyword>
<dbReference type="NCBIfam" id="NF003197">
    <property type="entry name" value="PRK04169.1-1"/>
    <property type="match status" value="1"/>
</dbReference>
<evidence type="ECO:0000256" key="1">
    <source>
        <dbReference type="ARBA" id="ARBA00022516"/>
    </source>
</evidence>
<organism evidence="11 12">
    <name type="scientific">Sporosarcina limicola</name>
    <dbReference type="NCBI Taxonomy" id="34101"/>
    <lineage>
        <taxon>Bacteria</taxon>
        <taxon>Bacillati</taxon>
        <taxon>Bacillota</taxon>
        <taxon>Bacilli</taxon>
        <taxon>Bacillales</taxon>
        <taxon>Caryophanaceae</taxon>
        <taxon>Sporosarcina</taxon>
    </lineage>
</organism>
<comment type="catalytic activity">
    <reaction evidence="8 10">
        <text>sn-glycerol 1-phosphate + all-trans-heptaprenyl diphosphate = 3-heptaprenyl-sn-glycero-1-phosphate + diphosphate</text>
        <dbReference type="Rhea" id="RHEA:33495"/>
        <dbReference type="ChEBI" id="CHEBI:33019"/>
        <dbReference type="ChEBI" id="CHEBI:57685"/>
        <dbReference type="ChEBI" id="CHEBI:58206"/>
        <dbReference type="ChEBI" id="CHEBI:64781"/>
        <dbReference type="EC" id="2.5.1.n9"/>
    </reaction>
</comment>
<proteinExistence type="inferred from homology"/>
<keyword evidence="5 10" id="KW-0443">Lipid metabolism</keyword>
<dbReference type="EMBL" id="JADBEL010000020">
    <property type="protein sequence ID" value="MBE1556029.1"/>
    <property type="molecule type" value="Genomic_DNA"/>
</dbReference>
<keyword evidence="7 10" id="KW-1208">Phospholipid metabolism</keyword>
<keyword evidence="3 10" id="KW-0479">Metal-binding</keyword>
<comment type="function">
    <text evidence="10">Prenyltransferase that catalyzes in vivo the transfer of the heptaprenyl moiety of heptaprenyl pyrophosphate (HepPP; 35 carbon atoms) to the C3 hydroxyl of sn-glycerol-1-phosphate (G1P), producing heptaprenylglyceryl phosphate (HepGP). This reaction is an ether-bond-formation step in the biosynthesis of archaea-type G1P-based membrane lipids found in Bacillales.</text>
</comment>
<dbReference type="GO" id="GO:0000287">
    <property type="term" value="F:magnesium ion binding"/>
    <property type="evidence" value="ECO:0007669"/>
    <property type="project" value="UniProtKB-UniRule"/>
</dbReference>
<feature type="binding site" evidence="10">
    <location>
        <begin position="158"/>
        <end position="163"/>
    </location>
    <ligand>
        <name>sn-glycerol 1-phosphate</name>
        <dbReference type="ChEBI" id="CHEBI:57685"/>
    </ligand>
</feature>
<comment type="caution">
    <text evidence="10">Lacks conserved residue(s) required for the propagation of feature annotation.</text>
</comment>
<comment type="pathway">
    <text evidence="10">Membrane lipid metabolism; glycerophospholipid metabolism.</text>
</comment>
<dbReference type="PANTHER" id="PTHR40029:SF2">
    <property type="entry name" value="HEPTAPRENYLGLYCERYL PHOSPHATE SYNTHASE"/>
    <property type="match status" value="1"/>
</dbReference>
<reference evidence="11" key="1">
    <citation type="submission" date="2020-10" db="EMBL/GenBank/DDBJ databases">
        <title>Genomic Encyclopedia of Type Strains, Phase IV (KMG-IV): sequencing the most valuable type-strain genomes for metagenomic binning, comparative biology and taxonomic classification.</title>
        <authorList>
            <person name="Goeker M."/>
        </authorList>
    </citation>
    <scope>NUCLEOTIDE SEQUENCE</scope>
    <source>
        <strain evidence="11">DSM 13886</strain>
    </source>
</reference>
<keyword evidence="2 10" id="KW-0808">Transferase</keyword>
<evidence type="ECO:0000256" key="6">
    <source>
        <dbReference type="ARBA" id="ARBA00023209"/>
    </source>
</evidence>
<dbReference type="AlphaFoldDB" id="A0A927MR93"/>
<dbReference type="Gene3D" id="3.20.20.390">
    <property type="entry name" value="FMN-linked oxidoreductases"/>
    <property type="match status" value="1"/>
</dbReference>
<evidence type="ECO:0000313" key="11">
    <source>
        <dbReference type="EMBL" id="MBE1556029.1"/>
    </source>
</evidence>
<feature type="binding site" evidence="10">
    <location>
        <position position="13"/>
    </location>
    <ligand>
        <name>Mg(2+)</name>
        <dbReference type="ChEBI" id="CHEBI:18420"/>
    </ligand>
</feature>
<comment type="caution">
    <text evidence="11">The sequence shown here is derived from an EMBL/GenBank/DDBJ whole genome shotgun (WGS) entry which is preliminary data.</text>
</comment>
<name>A0A927MR93_9BACL</name>